<dbReference type="CDD" id="cd01949">
    <property type="entry name" value="GGDEF"/>
    <property type="match status" value="1"/>
</dbReference>
<dbReference type="EMBL" id="FOAS01000002">
    <property type="protein sequence ID" value="SEK41522.1"/>
    <property type="molecule type" value="Genomic_DNA"/>
</dbReference>
<feature type="domain" description="GGDEF" evidence="4">
    <location>
        <begin position="228"/>
        <end position="356"/>
    </location>
</feature>
<feature type="transmembrane region" description="Helical" evidence="3">
    <location>
        <begin position="153"/>
        <end position="171"/>
    </location>
</feature>
<evidence type="ECO:0000313" key="6">
    <source>
        <dbReference type="Proteomes" id="UP000185766"/>
    </source>
</evidence>
<organism evidence="5 6">
    <name type="scientific">Atopomonas hussainii</name>
    <dbReference type="NCBI Taxonomy" id="1429083"/>
    <lineage>
        <taxon>Bacteria</taxon>
        <taxon>Pseudomonadati</taxon>
        <taxon>Pseudomonadota</taxon>
        <taxon>Gammaproteobacteria</taxon>
        <taxon>Pseudomonadales</taxon>
        <taxon>Pseudomonadaceae</taxon>
        <taxon>Atopomonas</taxon>
    </lineage>
</organism>
<gene>
    <name evidence="5" type="ORF">SAMN05216214_102185</name>
</gene>
<dbReference type="PROSITE" id="PS50887">
    <property type="entry name" value="GGDEF"/>
    <property type="match status" value="1"/>
</dbReference>
<dbReference type="NCBIfam" id="TIGR00254">
    <property type="entry name" value="GGDEF"/>
    <property type="match status" value="1"/>
</dbReference>
<dbReference type="InterPro" id="IPR050469">
    <property type="entry name" value="Diguanylate_Cyclase"/>
</dbReference>
<dbReference type="SMART" id="SM00267">
    <property type="entry name" value="GGDEF"/>
    <property type="match status" value="1"/>
</dbReference>
<dbReference type="RefSeq" id="WP_074864758.1">
    <property type="nucleotide sequence ID" value="NZ_FOAS01000002.1"/>
</dbReference>
<comment type="catalytic activity">
    <reaction evidence="2">
        <text>2 GTP = 3',3'-c-di-GMP + 2 diphosphate</text>
        <dbReference type="Rhea" id="RHEA:24898"/>
        <dbReference type="ChEBI" id="CHEBI:33019"/>
        <dbReference type="ChEBI" id="CHEBI:37565"/>
        <dbReference type="ChEBI" id="CHEBI:58805"/>
        <dbReference type="EC" id="2.7.7.65"/>
    </reaction>
</comment>
<dbReference type="PANTHER" id="PTHR45138:SF9">
    <property type="entry name" value="DIGUANYLATE CYCLASE DGCM-RELATED"/>
    <property type="match status" value="1"/>
</dbReference>
<keyword evidence="3" id="KW-1133">Transmembrane helix</keyword>
<feature type="transmembrane region" description="Helical" evidence="3">
    <location>
        <begin position="100"/>
        <end position="118"/>
    </location>
</feature>
<evidence type="ECO:0000259" key="4">
    <source>
        <dbReference type="PROSITE" id="PS50887"/>
    </source>
</evidence>
<accession>A0A1H7GWU6</accession>
<dbReference type="Pfam" id="PF00990">
    <property type="entry name" value="GGDEF"/>
    <property type="match status" value="1"/>
</dbReference>
<dbReference type="STRING" id="1429083.GCA_001885685_01426"/>
<evidence type="ECO:0000256" key="2">
    <source>
        <dbReference type="ARBA" id="ARBA00034247"/>
    </source>
</evidence>
<evidence type="ECO:0000256" key="1">
    <source>
        <dbReference type="ARBA" id="ARBA00012528"/>
    </source>
</evidence>
<feature type="transmembrane region" description="Helical" evidence="3">
    <location>
        <begin position="41"/>
        <end position="63"/>
    </location>
</feature>
<feature type="transmembrane region" description="Helical" evidence="3">
    <location>
        <begin position="15"/>
        <end position="35"/>
    </location>
</feature>
<name>A0A1H7GWU6_9GAMM</name>
<evidence type="ECO:0000256" key="3">
    <source>
        <dbReference type="SAM" id="Phobius"/>
    </source>
</evidence>
<keyword evidence="3" id="KW-0472">Membrane</keyword>
<dbReference type="Proteomes" id="UP000185766">
    <property type="component" value="Unassembled WGS sequence"/>
</dbReference>
<dbReference type="GO" id="GO:0052621">
    <property type="term" value="F:diguanylate cyclase activity"/>
    <property type="evidence" value="ECO:0007669"/>
    <property type="project" value="UniProtKB-EC"/>
</dbReference>
<dbReference type="InterPro" id="IPR029787">
    <property type="entry name" value="Nucleotide_cyclase"/>
</dbReference>
<feature type="transmembrane region" description="Helical" evidence="3">
    <location>
        <begin position="125"/>
        <end position="141"/>
    </location>
</feature>
<dbReference type="PANTHER" id="PTHR45138">
    <property type="entry name" value="REGULATORY COMPONENTS OF SENSORY TRANSDUCTION SYSTEM"/>
    <property type="match status" value="1"/>
</dbReference>
<dbReference type="InterPro" id="IPR000160">
    <property type="entry name" value="GGDEF_dom"/>
</dbReference>
<reference evidence="5 6" key="1">
    <citation type="submission" date="2016-10" db="EMBL/GenBank/DDBJ databases">
        <authorList>
            <person name="de Groot N.N."/>
        </authorList>
    </citation>
    <scope>NUCLEOTIDE SEQUENCE [LARGE SCALE GENOMIC DNA]</scope>
    <source>
        <strain evidence="5 6">JCM 19513</strain>
    </source>
</reference>
<protein>
    <recommendedName>
        <fullName evidence="1">diguanylate cyclase</fullName>
        <ecNumber evidence="1">2.7.7.65</ecNumber>
    </recommendedName>
</protein>
<keyword evidence="6" id="KW-1185">Reference proteome</keyword>
<sequence length="356" mass="39966">MLTPFQAQRLRIQRIWLASLGSSCYIALCWLAFYFDHLELTWLGMLALTLFVALCCGGFMLLVRTRINLRFSDPSMTQAQMIVSILTIFTTAAFARDFRFLLMVSAVMVLLFGVFRLSPLGILRIALLMVVAFAAVSGWRLQNLEPSLWATEFEQGVAFVLLVFWVALMGGEISRQQTRLNAEVHDLRSQLLMAQQQVMIDPLTGLYNRRQANRYLDQLQAMMARGGQSAVLALVDIQQLAKVNAQYGEEEGDEALRSVAKLLRTVLRDVDFVARLGGDEFLLVLNYTDLPGAQVVAERLADKIAGYRFGATGQIRLNVRVGLTLAKRGETWEETLKRSGDALHLAKDSQQRVVQV</sequence>
<dbReference type="SUPFAM" id="SSF55073">
    <property type="entry name" value="Nucleotide cyclase"/>
    <property type="match status" value="1"/>
</dbReference>
<keyword evidence="3" id="KW-0812">Transmembrane</keyword>
<dbReference type="InterPro" id="IPR043128">
    <property type="entry name" value="Rev_trsase/Diguanyl_cyclase"/>
</dbReference>
<dbReference type="EC" id="2.7.7.65" evidence="1"/>
<dbReference type="Gene3D" id="3.30.70.270">
    <property type="match status" value="1"/>
</dbReference>
<feature type="transmembrane region" description="Helical" evidence="3">
    <location>
        <begin position="75"/>
        <end position="94"/>
    </location>
</feature>
<evidence type="ECO:0000313" key="5">
    <source>
        <dbReference type="EMBL" id="SEK41522.1"/>
    </source>
</evidence>
<proteinExistence type="predicted"/>
<dbReference type="AlphaFoldDB" id="A0A1H7GWU6"/>